<dbReference type="InterPro" id="IPR015943">
    <property type="entry name" value="WD40/YVTN_repeat-like_dom_sf"/>
</dbReference>
<name>A0A6M5YK42_9BACT</name>
<feature type="repeat" description="WD" evidence="3">
    <location>
        <begin position="47"/>
        <end position="88"/>
    </location>
</feature>
<accession>A0A6M5YK42</accession>
<feature type="repeat" description="WD" evidence="3">
    <location>
        <begin position="219"/>
        <end position="260"/>
    </location>
</feature>
<proteinExistence type="predicted"/>
<dbReference type="InterPro" id="IPR001680">
    <property type="entry name" value="WD40_rpt"/>
</dbReference>
<gene>
    <name evidence="4" type="ORF">FTUN_1179</name>
</gene>
<dbReference type="EMBL" id="CP053452">
    <property type="protein sequence ID" value="QJW93671.1"/>
    <property type="molecule type" value="Genomic_DNA"/>
</dbReference>
<dbReference type="SMART" id="SM00320">
    <property type="entry name" value="WD40"/>
    <property type="match status" value="4"/>
</dbReference>
<dbReference type="InterPro" id="IPR036322">
    <property type="entry name" value="WD40_repeat_dom_sf"/>
</dbReference>
<keyword evidence="2" id="KW-0677">Repeat</keyword>
<reference evidence="5" key="1">
    <citation type="submission" date="2020-05" db="EMBL/GenBank/DDBJ databases">
        <title>Frigoriglobus tundricola gen. nov., sp. nov., a psychrotolerant cellulolytic planctomycete of the family Gemmataceae with two divergent copies of 16S rRNA gene.</title>
        <authorList>
            <person name="Kulichevskaya I.S."/>
            <person name="Ivanova A.A."/>
            <person name="Naumoff D.G."/>
            <person name="Beletsky A.V."/>
            <person name="Rijpstra W.I.C."/>
            <person name="Sinninghe Damste J.S."/>
            <person name="Mardanov A.V."/>
            <person name="Ravin N.V."/>
            <person name="Dedysh S.N."/>
        </authorList>
    </citation>
    <scope>NUCLEOTIDE SEQUENCE [LARGE SCALE GENOMIC DNA]</scope>
    <source>
        <strain evidence="5">PL17</strain>
    </source>
</reference>
<evidence type="ECO:0000256" key="2">
    <source>
        <dbReference type="ARBA" id="ARBA00022737"/>
    </source>
</evidence>
<evidence type="ECO:0000256" key="1">
    <source>
        <dbReference type="ARBA" id="ARBA00022574"/>
    </source>
</evidence>
<dbReference type="SUPFAM" id="SSF50978">
    <property type="entry name" value="WD40 repeat-like"/>
    <property type="match status" value="1"/>
</dbReference>
<dbReference type="Pfam" id="PF00400">
    <property type="entry name" value="WD40"/>
    <property type="match status" value="4"/>
</dbReference>
<dbReference type="PANTHER" id="PTHR19879:SF9">
    <property type="entry name" value="TRANSCRIPTION INITIATION FACTOR TFIID SUBUNIT 5"/>
    <property type="match status" value="1"/>
</dbReference>
<keyword evidence="1 3" id="KW-0853">WD repeat</keyword>
<organism evidence="4 5">
    <name type="scientific">Frigoriglobus tundricola</name>
    <dbReference type="NCBI Taxonomy" id="2774151"/>
    <lineage>
        <taxon>Bacteria</taxon>
        <taxon>Pseudomonadati</taxon>
        <taxon>Planctomycetota</taxon>
        <taxon>Planctomycetia</taxon>
        <taxon>Gemmatales</taxon>
        <taxon>Gemmataceae</taxon>
        <taxon>Frigoriglobus</taxon>
    </lineage>
</organism>
<evidence type="ECO:0000313" key="4">
    <source>
        <dbReference type="EMBL" id="QJW93671.1"/>
    </source>
</evidence>
<evidence type="ECO:0000256" key="3">
    <source>
        <dbReference type="PROSITE-ProRule" id="PRU00221"/>
    </source>
</evidence>
<dbReference type="InterPro" id="IPR019775">
    <property type="entry name" value="WD40_repeat_CS"/>
</dbReference>
<feature type="repeat" description="WD" evidence="3">
    <location>
        <begin position="268"/>
        <end position="295"/>
    </location>
</feature>
<dbReference type="PROSITE" id="PS50294">
    <property type="entry name" value="WD_REPEATS_REGION"/>
    <property type="match status" value="3"/>
</dbReference>
<protein>
    <submittedName>
        <fullName evidence="4">Uncharacterized protein</fullName>
    </submittedName>
</protein>
<dbReference type="AlphaFoldDB" id="A0A6M5YK42"/>
<evidence type="ECO:0000313" key="5">
    <source>
        <dbReference type="Proteomes" id="UP000503447"/>
    </source>
</evidence>
<sequence length="295" mass="31030">MLIWQAHKARVRHIAFDPGGAELATTAGGSKFVSLWHAATGAPAGRLAGHTSYARAVAYSPDGRFVVSTQNEPAARVWDRATGTVAGVLSVDWGADSAAFRADSQGVAVVTRQGVGVWRCADFAGAHPALPPAARFATHRALQRVLYSPCGRYLIANSYHWLRLFDADGRDELGALDDPHGSAAATQLAFAPDGNTLAVVFGLRVHLFAVPDGAEKRVFRGHTNYIHALGFMPDGRALVSAGADGVVRVWDAATGTQTRSFDWGIGKVCAAAVSPDGTLCAAGSENGQVIVWDVD</sequence>
<dbReference type="PROSITE" id="PS00678">
    <property type="entry name" value="WD_REPEATS_1"/>
    <property type="match status" value="2"/>
</dbReference>
<dbReference type="Gene3D" id="2.130.10.10">
    <property type="entry name" value="YVTN repeat-like/Quinoprotein amine dehydrogenase"/>
    <property type="match status" value="2"/>
</dbReference>
<dbReference type="PROSITE" id="PS50082">
    <property type="entry name" value="WD_REPEATS_2"/>
    <property type="match status" value="3"/>
</dbReference>
<dbReference type="Proteomes" id="UP000503447">
    <property type="component" value="Chromosome"/>
</dbReference>
<keyword evidence="5" id="KW-1185">Reference proteome</keyword>
<dbReference type="KEGG" id="ftj:FTUN_1179"/>
<dbReference type="PANTHER" id="PTHR19879">
    <property type="entry name" value="TRANSCRIPTION INITIATION FACTOR TFIID"/>
    <property type="match status" value="1"/>
</dbReference>